<keyword evidence="3" id="KW-0472">Membrane</keyword>
<evidence type="ECO:0000313" key="5">
    <source>
        <dbReference type="Proteomes" id="UP000469421"/>
    </source>
</evidence>
<comment type="caution">
    <text evidence="4">The sequence shown here is derived from an EMBL/GenBank/DDBJ whole genome shotgun (WGS) entry which is preliminary data.</text>
</comment>
<keyword evidence="5" id="KW-1185">Reference proteome</keyword>
<dbReference type="PROSITE" id="PS00379">
    <property type="entry name" value="CDP_ALCOHOL_P_TRANSF"/>
    <property type="match status" value="1"/>
</dbReference>
<feature type="transmembrane region" description="Helical" evidence="3">
    <location>
        <begin position="186"/>
        <end position="203"/>
    </location>
</feature>
<dbReference type="Gene3D" id="1.20.120.1760">
    <property type="match status" value="1"/>
</dbReference>
<dbReference type="EMBL" id="WIRE01000001">
    <property type="protein sequence ID" value="MQX51664.1"/>
    <property type="molecule type" value="Genomic_DNA"/>
</dbReference>
<evidence type="ECO:0000313" key="4">
    <source>
        <dbReference type="EMBL" id="MQX51664.1"/>
    </source>
</evidence>
<keyword evidence="1 2" id="KW-0808">Transferase</keyword>
<dbReference type="Proteomes" id="UP000469421">
    <property type="component" value="Unassembled WGS sequence"/>
</dbReference>
<dbReference type="AlphaFoldDB" id="A0A6N7LRE4"/>
<accession>A0A6N7LRE4</accession>
<dbReference type="InterPro" id="IPR048254">
    <property type="entry name" value="CDP_ALCOHOL_P_TRANSF_CS"/>
</dbReference>
<dbReference type="InterPro" id="IPR043130">
    <property type="entry name" value="CDP-OH_PTrfase_TM_dom"/>
</dbReference>
<keyword evidence="3" id="KW-1133">Transmembrane helix</keyword>
<dbReference type="GO" id="GO:0016780">
    <property type="term" value="F:phosphotransferase activity, for other substituted phosphate groups"/>
    <property type="evidence" value="ECO:0007669"/>
    <property type="project" value="InterPro"/>
</dbReference>
<proteinExistence type="inferred from homology"/>
<organism evidence="4 5">
    <name type="scientific">Alcanivorax sediminis</name>
    <dbReference type="NCBI Taxonomy" id="2663008"/>
    <lineage>
        <taxon>Bacteria</taxon>
        <taxon>Pseudomonadati</taxon>
        <taxon>Pseudomonadota</taxon>
        <taxon>Gammaproteobacteria</taxon>
        <taxon>Oceanospirillales</taxon>
        <taxon>Alcanivoracaceae</taxon>
        <taxon>Alcanivorax</taxon>
    </lineage>
</organism>
<feature type="transmembrane region" description="Helical" evidence="3">
    <location>
        <begin position="155"/>
        <end position="174"/>
    </location>
</feature>
<evidence type="ECO:0000256" key="1">
    <source>
        <dbReference type="ARBA" id="ARBA00022679"/>
    </source>
</evidence>
<dbReference type="GO" id="GO:0008654">
    <property type="term" value="P:phospholipid biosynthetic process"/>
    <property type="evidence" value="ECO:0007669"/>
    <property type="project" value="InterPro"/>
</dbReference>
<evidence type="ECO:0000256" key="2">
    <source>
        <dbReference type="RuleBase" id="RU003750"/>
    </source>
</evidence>
<feature type="transmembrane region" description="Helical" evidence="3">
    <location>
        <begin position="97"/>
        <end position="117"/>
    </location>
</feature>
<keyword evidence="3" id="KW-0812">Transmembrane</keyword>
<gene>
    <name evidence="4" type="ORF">GFN93_00290</name>
</gene>
<dbReference type="RefSeq" id="WP_153498463.1">
    <property type="nucleotide sequence ID" value="NZ_WIRE01000001.1"/>
</dbReference>
<dbReference type="Pfam" id="PF01066">
    <property type="entry name" value="CDP-OH_P_transf"/>
    <property type="match status" value="1"/>
</dbReference>
<protein>
    <submittedName>
        <fullName evidence="4">CDP-diacylglycerol--serine O-phosphatidyltransferase</fullName>
    </submittedName>
</protein>
<dbReference type="GO" id="GO:0016020">
    <property type="term" value="C:membrane"/>
    <property type="evidence" value="ECO:0007669"/>
    <property type="project" value="InterPro"/>
</dbReference>
<comment type="similarity">
    <text evidence="2">Belongs to the CDP-alcohol phosphatidyltransferase class-I family.</text>
</comment>
<name>A0A6N7LRE4_9GAMM</name>
<evidence type="ECO:0000256" key="3">
    <source>
        <dbReference type="SAM" id="Phobius"/>
    </source>
</evidence>
<feature type="transmembrane region" description="Helical" evidence="3">
    <location>
        <begin position="12"/>
        <end position="30"/>
    </location>
</feature>
<feature type="transmembrane region" description="Helical" evidence="3">
    <location>
        <begin position="129"/>
        <end position="149"/>
    </location>
</feature>
<dbReference type="InterPro" id="IPR000462">
    <property type="entry name" value="CDP-OH_P_trans"/>
</dbReference>
<sequence length="204" mass="22500">MSGPVWIVRLNRVDMITLSGVVTTSLAAVLVVSGEYWAGCGLLFIAMLGDALDGWLARAWGLSSEFGRYLDSFMDTLMYLVVPALLLYLWGLQGWQGLPLILMIACGSIRLAVFNQIGNISNEQGQSAYLGMPVFWSPFIVAGVLFLDIWLSPGISRLIAGLAITVFSLCMLWHRPFFKFSSLRQMVALTLSLAMLCFFAAWSL</sequence>
<feature type="transmembrane region" description="Helical" evidence="3">
    <location>
        <begin position="36"/>
        <end position="57"/>
    </location>
</feature>
<reference evidence="4 5" key="1">
    <citation type="submission" date="2019-10" db="EMBL/GenBank/DDBJ databases">
        <title>Alcanivorax sp.PA15-N-34 draft genome sequence.</title>
        <authorList>
            <person name="Liao X."/>
            <person name="Shao Z."/>
        </authorList>
    </citation>
    <scope>NUCLEOTIDE SEQUENCE [LARGE SCALE GENOMIC DNA]</scope>
    <source>
        <strain evidence="4 5">PA15-N-34</strain>
    </source>
</reference>